<sequence>MKISTSLIAAFIASVAVAVPVPSASEPAVASTSLSPIISATGESSIDSTDSPDDPVSKNVLGTIATGVGISSGATKAWDWLSNKFGW</sequence>
<evidence type="ECO:0000313" key="2">
    <source>
        <dbReference type="EMBL" id="GMG19524.1"/>
    </source>
</evidence>
<feature type="signal peptide" evidence="1">
    <location>
        <begin position="1"/>
        <end position="18"/>
    </location>
</feature>
<organism evidence="2 3">
    <name type="scientific">Ambrosiozyma monospora</name>
    <name type="common">Yeast</name>
    <name type="synonym">Endomycopsis monosporus</name>
    <dbReference type="NCBI Taxonomy" id="43982"/>
    <lineage>
        <taxon>Eukaryota</taxon>
        <taxon>Fungi</taxon>
        <taxon>Dikarya</taxon>
        <taxon>Ascomycota</taxon>
        <taxon>Saccharomycotina</taxon>
        <taxon>Pichiomycetes</taxon>
        <taxon>Pichiales</taxon>
        <taxon>Pichiaceae</taxon>
        <taxon>Ambrosiozyma</taxon>
    </lineage>
</organism>
<gene>
    <name evidence="2" type="ORF">Amon01_000053300</name>
</gene>
<keyword evidence="3" id="KW-1185">Reference proteome</keyword>
<name>A0A9W7DDQ2_AMBMO</name>
<dbReference type="AlphaFoldDB" id="A0A9W7DDQ2"/>
<dbReference type="EMBL" id="BSXU01000146">
    <property type="protein sequence ID" value="GMG19524.1"/>
    <property type="molecule type" value="Genomic_DNA"/>
</dbReference>
<keyword evidence="1" id="KW-0732">Signal</keyword>
<comment type="caution">
    <text evidence="2">The sequence shown here is derived from an EMBL/GenBank/DDBJ whole genome shotgun (WGS) entry which is preliminary data.</text>
</comment>
<evidence type="ECO:0000256" key="1">
    <source>
        <dbReference type="SAM" id="SignalP"/>
    </source>
</evidence>
<feature type="chain" id="PRO_5040904326" evidence="1">
    <location>
        <begin position="19"/>
        <end position="87"/>
    </location>
</feature>
<evidence type="ECO:0000313" key="3">
    <source>
        <dbReference type="Proteomes" id="UP001165063"/>
    </source>
</evidence>
<dbReference type="Proteomes" id="UP001165063">
    <property type="component" value="Unassembled WGS sequence"/>
</dbReference>
<proteinExistence type="predicted"/>
<protein>
    <submittedName>
        <fullName evidence="2">Unnamed protein product</fullName>
    </submittedName>
</protein>
<accession>A0A9W7DDQ2</accession>
<reference evidence="2" key="1">
    <citation type="submission" date="2023-04" db="EMBL/GenBank/DDBJ databases">
        <title>Ambrosiozyma monospora NBRC 1965.</title>
        <authorList>
            <person name="Ichikawa N."/>
            <person name="Sato H."/>
            <person name="Tonouchi N."/>
        </authorList>
    </citation>
    <scope>NUCLEOTIDE SEQUENCE</scope>
    <source>
        <strain evidence="2">NBRC 1965</strain>
    </source>
</reference>